<evidence type="ECO:0000313" key="1">
    <source>
        <dbReference type="EMBL" id="AVQ37758.1"/>
    </source>
</evidence>
<dbReference type="EMBL" id="CP027777">
    <property type="protein sequence ID" value="AVQ37758.1"/>
    <property type="molecule type" value="Genomic_DNA"/>
</dbReference>
<sequence>MKQRHKWSIADDIIAFYLYRYSTKDINYTYDEISNRLGMSIDSLKMRKANYKSLDKGIGLPDVSKQTDKVFEFFKNIDHTEFRIMVEKLLA</sequence>
<gene>
    <name evidence="1" type="ORF">C7M56_03295</name>
</gene>
<dbReference type="RefSeq" id="WP_159034291.1">
    <property type="nucleotide sequence ID" value="NZ_CP027777.1"/>
</dbReference>
<dbReference type="AlphaFoldDB" id="A0ABC8CRU5"/>
<name>A0ABC8CRU5_CLOBO</name>
<organism evidence="1 2">
    <name type="scientific">Clostridium botulinum</name>
    <dbReference type="NCBI Taxonomy" id="1491"/>
    <lineage>
        <taxon>Bacteria</taxon>
        <taxon>Bacillati</taxon>
        <taxon>Bacillota</taxon>
        <taxon>Clostridia</taxon>
        <taxon>Eubacteriales</taxon>
        <taxon>Clostridiaceae</taxon>
        <taxon>Clostridium</taxon>
    </lineage>
</organism>
<protein>
    <submittedName>
        <fullName evidence="1">Uncharacterized protein</fullName>
    </submittedName>
</protein>
<accession>A0ABC8CRU5</accession>
<reference evidence="1 2" key="1">
    <citation type="submission" date="2018-01" db="EMBL/GenBank/DDBJ databases">
        <title>Genetic Diversity of Clostridium botulinum in seafood.</title>
        <authorList>
            <person name="Athira V."/>
            <person name="Arun Jyothi P.V."/>
            <person name="Lalitha K.V."/>
            <person name="Joseph T.C."/>
        </authorList>
    </citation>
    <scope>NUCLEOTIDE SEQUENCE [LARGE SCALE GENOMIC DNA]</scope>
    <source>
        <strain evidence="1 2">Mfbjulcb8</strain>
    </source>
</reference>
<evidence type="ECO:0000313" key="2">
    <source>
        <dbReference type="Proteomes" id="UP000240615"/>
    </source>
</evidence>
<proteinExistence type="predicted"/>
<dbReference type="Proteomes" id="UP000240615">
    <property type="component" value="Chromosome"/>
</dbReference>